<reference evidence="1 2" key="1">
    <citation type="submission" date="2024-04" db="EMBL/GenBank/DDBJ databases">
        <authorList>
            <person name="Fracassetti M."/>
        </authorList>
    </citation>
    <scope>NUCLEOTIDE SEQUENCE [LARGE SCALE GENOMIC DNA]</scope>
</reference>
<name>A0AAV2CNT2_9ROSI</name>
<evidence type="ECO:0000313" key="2">
    <source>
        <dbReference type="Proteomes" id="UP001497516"/>
    </source>
</evidence>
<dbReference type="EMBL" id="OZ034813">
    <property type="protein sequence ID" value="CAL1358240.1"/>
    <property type="molecule type" value="Genomic_DNA"/>
</dbReference>
<protein>
    <submittedName>
        <fullName evidence="1">Uncharacterized protein</fullName>
    </submittedName>
</protein>
<gene>
    <name evidence="1" type="ORF">LTRI10_LOCUS5807</name>
</gene>
<organism evidence="1 2">
    <name type="scientific">Linum trigynum</name>
    <dbReference type="NCBI Taxonomy" id="586398"/>
    <lineage>
        <taxon>Eukaryota</taxon>
        <taxon>Viridiplantae</taxon>
        <taxon>Streptophyta</taxon>
        <taxon>Embryophyta</taxon>
        <taxon>Tracheophyta</taxon>
        <taxon>Spermatophyta</taxon>
        <taxon>Magnoliopsida</taxon>
        <taxon>eudicotyledons</taxon>
        <taxon>Gunneridae</taxon>
        <taxon>Pentapetalae</taxon>
        <taxon>rosids</taxon>
        <taxon>fabids</taxon>
        <taxon>Malpighiales</taxon>
        <taxon>Linaceae</taxon>
        <taxon>Linum</taxon>
    </lineage>
</organism>
<keyword evidence="2" id="KW-1185">Reference proteome</keyword>
<dbReference type="AlphaFoldDB" id="A0AAV2CNT2"/>
<accession>A0AAV2CNT2</accession>
<dbReference type="Proteomes" id="UP001497516">
    <property type="component" value="Chromosome 1"/>
</dbReference>
<evidence type="ECO:0000313" key="1">
    <source>
        <dbReference type="EMBL" id="CAL1358240.1"/>
    </source>
</evidence>
<proteinExistence type="predicted"/>
<sequence length="88" mass="9814">MSAEAKSISREIRETTWTTNFVDCHHRLTDFWVDGFSVADAGDGVDDANFAFETANSAILRLTKETKDSGCCRTNLSHSQGRARQKDD</sequence>